<dbReference type="Gene3D" id="3.30.70.270">
    <property type="match status" value="1"/>
</dbReference>
<feature type="transmembrane region" description="Helical" evidence="2">
    <location>
        <begin position="50"/>
        <end position="71"/>
    </location>
</feature>
<evidence type="ECO:0000313" key="4">
    <source>
        <dbReference type="EMBL" id="GGI68444.1"/>
    </source>
</evidence>
<dbReference type="InterPro" id="IPR029787">
    <property type="entry name" value="Nucleotide_cyclase"/>
</dbReference>
<dbReference type="InterPro" id="IPR029016">
    <property type="entry name" value="GAF-like_dom_sf"/>
</dbReference>
<dbReference type="PANTHER" id="PTHR45138:SF23">
    <property type="entry name" value="SIGNALING PROTEIN"/>
    <property type="match status" value="1"/>
</dbReference>
<dbReference type="InterPro" id="IPR050469">
    <property type="entry name" value="Diguanylate_Cyclase"/>
</dbReference>
<keyword evidence="5" id="KW-1185">Reference proteome</keyword>
<gene>
    <name evidence="4" type="ORF">GCM10009332_02010</name>
</gene>
<feature type="domain" description="GGDEF" evidence="3">
    <location>
        <begin position="293"/>
        <end position="419"/>
    </location>
</feature>
<dbReference type="PANTHER" id="PTHR45138">
    <property type="entry name" value="REGULATORY COMPONENTS OF SENSORY TRANSDUCTION SYSTEM"/>
    <property type="match status" value="1"/>
</dbReference>
<dbReference type="Gene3D" id="3.30.450.40">
    <property type="match status" value="1"/>
</dbReference>
<dbReference type="GO" id="GO:0052621">
    <property type="term" value="F:diguanylate cyclase activity"/>
    <property type="evidence" value="ECO:0007669"/>
    <property type="project" value="UniProtKB-EC"/>
</dbReference>
<dbReference type="SMART" id="SM00065">
    <property type="entry name" value="GAF"/>
    <property type="match status" value="1"/>
</dbReference>
<dbReference type="InterPro" id="IPR003018">
    <property type="entry name" value="GAF"/>
</dbReference>
<dbReference type="InterPro" id="IPR000160">
    <property type="entry name" value="GGDEF_dom"/>
</dbReference>
<keyword evidence="2" id="KW-0472">Membrane</keyword>
<dbReference type="SUPFAM" id="SSF55781">
    <property type="entry name" value="GAF domain-like"/>
    <property type="match status" value="1"/>
</dbReference>
<dbReference type="AlphaFoldDB" id="A0A917JK71"/>
<dbReference type="Pfam" id="PF00990">
    <property type="entry name" value="GGDEF"/>
    <property type="match status" value="1"/>
</dbReference>
<dbReference type="GO" id="GO:1902201">
    <property type="term" value="P:negative regulation of bacterial-type flagellum-dependent cell motility"/>
    <property type="evidence" value="ECO:0007669"/>
    <property type="project" value="TreeGrafter"/>
</dbReference>
<dbReference type="NCBIfam" id="TIGR00254">
    <property type="entry name" value="GGDEF"/>
    <property type="match status" value="1"/>
</dbReference>
<sequence>MQRRINVKKDSFKKKQIDNLDLKWHLLLLAMPMLLISILFIFVFPADELAGLKLLTLNCIYLVGYTCAYYIHKARLNRLWQHLEQVMHINDTTYELVHLSSHYHSEQSFLDALLAKAVSSIDDAEMGSIILVDKKTKHLHFECVIGLDIDALRTINFSLEETFEYRLTDGRCDRVVVINDMENINSDSTLSKEDQQTLLQASNEPIRSTLSSPIHIDGELYAMMNLDSSKADAFGDYDANLVSVLTSEAANAIALYQKSKKIETLATMDGLTQLYNRKKFDSMIAETPPRAEGNSFIVILDMDNLKPLNDELGHQAGDYALQTFAKHLKKMWSPQFPVARYGGDEFVALLQGDEATLTTQLEALEIKMKEQSPPISFSYGIAEYFFNWEKSFKEADLRMYSAKRAKKLAQESQHLSILD</sequence>
<protein>
    <recommendedName>
        <fullName evidence="1">diguanylate cyclase</fullName>
        <ecNumber evidence="1">2.7.7.65</ecNumber>
    </recommendedName>
</protein>
<keyword evidence="2" id="KW-0812">Transmembrane</keyword>
<dbReference type="InterPro" id="IPR043128">
    <property type="entry name" value="Rev_trsase/Diguanyl_cyclase"/>
</dbReference>
<dbReference type="GO" id="GO:0043709">
    <property type="term" value="P:cell adhesion involved in single-species biofilm formation"/>
    <property type="evidence" value="ECO:0007669"/>
    <property type="project" value="TreeGrafter"/>
</dbReference>
<dbReference type="PROSITE" id="PS50887">
    <property type="entry name" value="GGDEF"/>
    <property type="match status" value="1"/>
</dbReference>
<evidence type="ECO:0000256" key="1">
    <source>
        <dbReference type="ARBA" id="ARBA00012528"/>
    </source>
</evidence>
<dbReference type="EMBL" id="BMPZ01000001">
    <property type="protein sequence ID" value="GGI68444.1"/>
    <property type="molecule type" value="Genomic_DNA"/>
</dbReference>
<accession>A0A917JK71</accession>
<dbReference type="Pfam" id="PF13185">
    <property type="entry name" value="GAF_2"/>
    <property type="match status" value="1"/>
</dbReference>
<dbReference type="CDD" id="cd01949">
    <property type="entry name" value="GGDEF"/>
    <property type="match status" value="1"/>
</dbReference>
<name>A0A917JK71_9GAMM</name>
<dbReference type="GO" id="GO:0005886">
    <property type="term" value="C:plasma membrane"/>
    <property type="evidence" value="ECO:0007669"/>
    <property type="project" value="TreeGrafter"/>
</dbReference>
<evidence type="ECO:0000313" key="5">
    <source>
        <dbReference type="Proteomes" id="UP000613743"/>
    </source>
</evidence>
<organism evidence="4 5">
    <name type="scientific">Shewanella gelidii</name>
    <dbReference type="NCBI Taxonomy" id="1642821"/>
    <lineage>
        <taxon>Bacteria</taxon>
        <taxon>Pseudomonadati</taxon>
        <taxon>Pseudomonadota</taxon>
        <taxon>Gammaproteobacteria</taxon>
        <taxon>Alteromonadales</taxon>
        <taxon>Shewanellaceae</taxon>
        <taxon>Shewanella</taxon>
    </lineage>
</organism>
<evidence type="ECO:0000256" key="2">
    <source>
        <dbReference type="SAM" id="Phobius"/>
    </source>
</evidence>
<dbReference type="SMART" id="SM00267">
    <property type="entry name" value="GGDEF"/>
    <property type="match status" value="1"/>
</dbReference>
<reference evidence="4" key="1">
    <citation type="journal article" date="2014" name="Int. J. Syst. Evol. Microbiol.">
        <title>Complete genome sequence of Corynebacterium casei LMG S-19264T (=DSM 44701T), isolated from a smear-ripened cheese.</title>
        <authorList>
            <consortium name="US DOE Joint Genome Institute (JGI-PGF)"/>
            <person name="Walter F."/>
            <person name="Albersmeier A."/>
            <person name="Kalinowski J."/>
            <person name="Ruckert C."/>
        </authorList>
    </citation>
    <scope>NUCLEOTIDE SEQUENCE</scope>
    <source>
        <strain evidence="4">JCM 30804</strain>
    </source>
</reference>
<feature type="transmembrane region" description="Helical" evidence="2">
    <location>
        <begin position="21"/>
        <end position="44"/>
    </location>
</feature>
<comment type="caution">
    <text evidence="4">The sequence shown here is derived from an EMBL/GenBank/DDBJ whole genome shotgun (WGS) entry which is preliminary data.</text>
</comment>
<dbReference type="Proteomes" id="UP000613743">
    <property type="component" value="Unassembled WGS sequence"/>
</dbReference>
<reference evidence="4" key="2">
    <citation type="submission" date="2020-09" db="EMBL/GenBank/DDBJ databases">
        <authorList>
            <person name="Sun Q."/>
            <person name="Ohkuma M."/>
        </authorList>
    </citation>
    <scope>NUCLEOTIDE SEQUENCE</scope>
    <source>
        <strain evidence="4">JCM 30804</strain>
    </source>
</reference>
<evidence type="ECO:0000259" key="3">
    <source>
        <dbReference type="PROSITE" id="PS50887"/>
    </source>
</evidence>
<dbReference type="RefSeq" id="WP_229779688.1">
    <property type="nucleotide sequence ID" value="NZ_BMPZ01000001.1"/>
</dbReference>
<dbReference type="EC" id="2.7.7.65" evidence="1"/>
<keyword evidence="2" id="KW-1133">Transmembrane helix</keyword>
<dbReference type="SUPFAM" id="SSF55073">
    <property type="entry name" value="Nucleotide cyclase"/>
    <property type="match status" value="1"/>
</dbReference>
<proteinExistence type="predicted"/>